<keyword evidence="3" id="KW-1185">Reference proteome</keyword>
<dbReference type="Proteomes" id="UP000028194">
    <property type="component" value="Chromosome"/>
</dbReference>
<evidence type="ECO:0000313" key="2">
    <source>
        <dbReference type="EMBL" id="AIF83691.1"/>
    </source>
</evidence>
<evidence type="ECO:0000313" key="3">
    <source>
        <dbReference type="Proteomes" id="UP000028194"/>
    </source>
</evidence>
<keyword evidence="1" id="KW-0812">Transmembrane</keyword>
<dbReference type="EMBL" id="CP007174">
    <property type="protein sequence ID" value="AIF83691.1"/>
    <property type="molecule type" value="Genomic_DNA"/>
</dbReference>
<feature type="transmembrane region" description="Helical" evidence="1">
    <location>
        <begin position="164"/>
        <end position="186"/>
    </location>
</feature>
<feature type="transmembrane region" description="Helical" evidence="1">
    <location>
        <begin position="41"/>
        <end position="59"/>
    </location>
</feature>
<feature type="transmembrane region" description="Helical" evidence="1">
    <location>
        <begin position="80"/>
        <end position="99"/>
    </location>
</feature>
<dbReference type="STRING" id="1459636.NTE_01630"/>
<sequence>MLENSALQTRRAFGVLFVAVSAAVGAGSVLSELAAINNMPVYWYAVIWIGSFGAVLAGAGPRFRKAIPAIRGRMKNSIKWSTGAKAINGVSWAGPFAAIGAFPHLYQYFILLGIGLGNLSTYILMKKYSGQNNPEQLLVGAISLVALPVALVIDGSLFATHQDIAVMVSRILIAIAYAVGGAYALLSRK</sequence>
<dbReference type="AlphaFoldDB" id="A0A075MQ54"/>
<feature type="transmembrane region" description="Helical" evidence="1">
    <location>
        <begin position="137"/>
        <end position="158"/>
    </location>
</feature>
<dbReference type="GeneID" id="41597406"/>
<keyword evidence="1" id="KW-0472">Membrane</keyword>
<organism evidence="2 3">
    <name type="scientific">Candidatus Nitrososphaera evergladensis SR1</name>
    <dbReference type="NCBI Taxonomy" id="1459636"/>
    <lineage>
        <taxon>Archaea</taxon>
        <taxon>Nitrososphaerota</taxon>
        <taxon>Nitrososphaeria</taxon>
        <taxon>Nitrososphaerales</taxon>
        <taxon>Nitrososphaeraceae</taxon>
        <taxon>Nitrososphaera</taxon>
    </lineage>
</organism>
<name>A0A075MQ54_9ARCH</name>
<dbReference type="KEGG" id="nev:NTE_01630"/>
<evidence type="ECO:0000256" key="1">
    <source>
        <dbReference type="SAM" id="Phobius"/>
    </source>
</evidence>
<dbReference type="RefSeq" id="WP_226987229.1">
    <property type="nucleotide sequence ID" value="NZ_CP007174.1"/>
</dbReference>
<gene>
    <name evidence="2" type="ORF">NTE_01630</name>
</gene>
<keyword evidence="1" id="KW-1133">Transmembrane helix</keyword>
<proteinExistence type="predicted"/>
<accession>A0A075MQ54</accession>
<protein>
    <submittedName>
        <fullName evidence="2">Uncharacterized protein</fullName>
    </submittedName>
</protein>
<feature type="transmembrane region" description="Helical" evidence="1">
    <location>
        <begin position="105"/>
        <end position="125"/>
    </location>
</feature>
<reference evidence="2 3" key="1">
    <citation type="journal article" date="2014" name="PLoS ONE">
        <title>Genome Sequence of Candidatus Nitrososphaera evergladensis from Group I.1b Enriched from Everglades Soil Reveals Novel Genomic Features of the Ammonia-Oxidizing Archaea.</title>
        <authorList>
            <person name="Zhalnina K.V."/>
            <person name="Dias R."/>
            <person name="Leonard M.T."/>
            <person name="Dorr de Quadros P."/>
            <person name="Camargo F.A."/>
            <person name="Drew J.C."/>
            <person name="Farmerie W.G."/>
            <person name="Daroub S.H."/>
            <person name="Triplett E.W."/>
        </authorList>
    </citation>
    <scope>NUCLEOTIDE SEQUENCE [LARGE SCALE GENOMIC DNA]</scope>
    <source>
        <strain evidence="2 3">SR1</strain>
    </source>
</reference>
<dbReference type="HOGENOM" id="CLU_1393620_0_0_2"/>